<reference evidence="1 2" key="1">
    <citation type="submission" date="2015-01" db="EMBL/GenBank/DDBJ databases">
        <title>Genome sequence of Mycobacterium llatzerense and Mycobacterium immunogenum recovered from brain abscess.</title>
        <authorList>
            <person name="Greninger A.L."/>
            <person name="Langelier C."/>
            <person name="Cunningham G."/>
            <person name="Chiu C.Y."/>
            <person name="Miller S."/>
        </authorList>
    </citation>
    <scope>NUCLEOTIDE SEQUENCE [LARGE SCALE GENOMIC DNA]</scope>
    <source>
        <strain evidence="1 2">CLUC14</strain>
    </source>
</reference>
<dbReference type="PATRIC" id="fig|280871.6.peg.5350"/>
<evidence type="ECO:0000313" key="1">
    <source>
        <dbReference type="EMBL" id="KIU14204.1"/>
    </source>
</evidence>
<gene>
    <name evidence="1" type="ORF">TL10_25805</name>
</gene>
<accession>A0A0D1JNM2</accession>
<dbReference type="STRING" id="280871.TL10_25805"/>
<dbReference type="EMBL" id="JXST01000050">
    <property type="protein sequence ID" value="KIU14204.1"/>
    <property type="molecule type" value="Genomic_DNA"/>
</dbReference>
<name>A0A0D1JNM2_9MYCO</name>
<comment type="caution">
    <text evidence="1">The sequence shown here is derived from an EMBL/GenBank/DDBJ whole genome shotgun (WGS) entry which is preliminary data.</text>
</comment>
<dbReference type="GO" id="GO:0009307">
    <property type="term" value="P:DNA restriction-modification system"/>
    <property type="evidence" value="ECO:0007669"/>
    <property type="project" value="InterPro"/>
</dbReference>
<dbReference type="InterPro" id="IPR011335">
    <property type="entry name" value="Restrct_endonuc-II-like"/>
</dbReference>
<dbReference type="OrthoDB" id="1956808at2"/>
<evidence type="ECO:0000313" key="2">
    <source>
        <dbReference type="Proteomes" id="UP000032221"/>
    </source>
</evidence>
<proteinExistence type="predicted"/>
<dbReference type="GO" id="GO:0009036">
    <property type="term" value="F:type II site-specific deoxyribonuclease activity"/>
    <property type="evidence" value="ECO:0007669"/>
    <property type="project" value="InterPro"/>
</dbReference>
<dbReference type="InterPro" id="IPR015278">
    <property type="entry name" value="BglII-like"/>
</dbReference>
<keyword evidence="1" id="KW-0378">Hydrolase</keyword>
<dbReference type="SUPFAM" id="SSF52980">
    <property type="entry name" value="Restriction endonuclease-like"/>
    <property type="match status" value="1"/>
</dbReference>
<dbReference type="Pfam" id="PF09195">
    <property type="entry name" value="Endonuc-BglII"/>
    <property type="match status" value="1"/>
</dbReference>
<keyword evidence="2" id="KW-1185">Reference proteome</keyword>
<keyword evidence="1" id="KW-0255">Endonuclease</keyword>
<organism evidence="1 2">
    <name type="scientific">Mycolicibacterium llatzerense</name>
    <dbReference type="NCBI Taxonomy" id="280871"/>
    <lineage>
        <taxon>Bacteria</taxon>
        <taxon>Bacillati</taxon>
        <taxon>Actinomycetota</taxon>
        <taxon>Actinomycetes</taxon>
        <taxon>Mycobacteriales</taxon>
        <taxon>Mycobacteriaceae</taxon>
        <taxon>Mycolicibacterium</taxon>
    </lineage>
</organism>
<dbReference type="Proteomes" id="UP000032221">
    <property type="component" value="Unassembled WGS sequence"/>
</dbReference>
<dbReference type="AlphaFoldDB" id="A0A0D1JNM2"/>
<protein>
    <submittedName>
        <fullName evidence="1">Restriction endonuclease BglII</fullName>
    </submittedName>
</protein>
<dbReference type="RefSeq" id="WP_043987899.1">
    <property type="nucleotide sequence ID" value="NZ_JXST01000050.1"/>
</dbReference>
<keyword evidence="1" id="KW-0540">Nuclease</keyword>
<sequence length="246" mass="27785">MDLTDSYTRVLPPHIRDRYEFIETRNAAAILAATNPQRFDELLSALHEFQLRTDDLVQPGGQETELAARLNTAFRDKGWREARVDTRIRLELRKMPHKPAGEAHPTLADTEVFNEGYKVDNFVDRLALDVEWNAKDGNLDRDLSAYRALYDAALIDVAVIITRTQTDLRTLGYRLGIEAGMDDERARRILATTTTTNTEKLRPRMQRGDSGGCPLLAVAICARTWVQHAPNPEAAETTPDIGLWET</sequence>